<evidence type="ECO:0000256" key="3">
    <source>
        <dbReference type="ARBA" id="ARBA00023295"/>
    </source>
</evidence>
<keyword evidence="2 4" id="KW-0378">Hydrolase</keyword>
<dbReference type="GeneID" id="98672911"/>
<dbReference type="AlphaFoldDB" id="A0A4Y1X0N3"/>
<dbReference type="PANTHER" id="PTHR40079:SF4">
    <property type="entry name" value="GH26 DOMAIN-CONTAINING PROTEIN-RELATED"/>
    <property type="match status" value="1"/>
</dbReference>
<dbReference type="Pfam" id="PF02156">
    <property type="entry name" value="Glyco_hydro_26"/>
    <property type="match status" value="2"/>
</dbReference>
<organism evidence="6 7">
    <name type="scientific">Alistipes dispar</name>
    <dbReference type="NCBI Taxonomy" id="2585119"/>
    <lineage>
        <taxon>Bacteria</taxon>
        <taxon>Pseudomonadati</taxon>
        <taxon>Bacteroidota</taxon>
        <taxon>Bacteroidia</taxon>
        <taxon>Bacteroidales</taxon>
        <taxon>Rikenellaceae</taxon>
        <taxon>Alistipes</taxon>
    </lineage>
</organism>
<dbReference type="InterPro" id="IPR017853">
    <property type="entry name" value="GH"/>
</dbReference>
<evidence type="ECO:0000259" key="5">
    <source>
        <dbReference type="PROSITE" id="PS51764"/>
    </source>
</evidence>
<evidence type="ECO:0000313" key="7">
    <source>
        <dbReference type="Proteomes" id="UP000319374"/>
    </source>
</evidence>
<evidence type="ECO:0000256" key="2">
    <source>
        <dbReference type="ARBA" id="ARBA00022801"/>
    </source>
</evidence>
<proteinExistence type="inferred from homology"/>
<dbReference type="EMBL" id="AP019736">
    <property type="protein sequence ID" value="BBL06294.1"/>
    <property type="molecule type" value="Genomic_DNA"/>
</dbReference>
<dbReference type="GO" id="GO:0006080">
    <property type="term" value="P:substituted mannan metabolic process"/>
    <property type="evidence" value="ECO:0007669"/>
    <property type="project" value="InterPro"/>
</dbReference>
<name>A0A4Y1X0N3_9BACT</name>
<dbReference type="SUPFAM" id="SSF51445">
    <property type="entry name" value="(Trans)glycosidases"/>
    <property type="match status" value="1"/>
</dbReference>
<dbReference type="Proteomes" id="UP000319374">
    <property type="component" value="Chromosome"/>
</dbReference>
<dbReference type="InterPro" id="IPR022790">
    <property type="entry name" value="GH26_dom"/>
</dbReference>
<comment type="similarity">
    <text evidence="1 4">Belongs to the glycosyl hydrolase 26 family.</text>
</comment>
<dbReference type="PRINTS" id="PR00739">
    <property type="entry name" value="GLHYDRLASE26"/>
</dbReference>
<sequence>MKRLITALMTAALLYGCTSGRRTVAPVNPEASPEARQLLEFLYSIRGKYTLAGQHNFISDPRRYDSVVYSVTGKRPVVWGSDFSFNALGGNIADYHHCGPMNLTSPWGECRINSLSTETLRQNLVDEIKQRHAEGRIITLMWHCCFPSECNDCDGASIWTWQNRPSNEVWKELTTEGTRLNTQWKKQMDTVIPYLEQLRDAGIPILWRPYHEMNGVWFWWCNKPGENGFKKLWIMTYNYFTKVHKLNNLLWVWNTNAPRDKKGDEAGPYADFYPGPEYVDVLAADVYHRDYKQSHHDDLQALAGDKLLALGEVGQLPDPDSYHSQPNWSWFMVWGYFINSQKTDSLPSETAVRRIYDDPRTLTLDEIDFSDGKYRLK</sequence>
<dbReference type="OrthoDB" id="9803686at2"/>
<dbReference type="PANTHER" id="PTHR40079">
    <property type="entry name" value="MANNAN ENDO-1,4-BETA-MANNOSIDASE E-RELATED"/>
    <property type="match status" value="1"/>
</dbReference>
<dbReference type="RefSeq" id="WP_141428127.1">
    <property type="nucleotide sequence ID" value="NZ_AP019736.1"/>
</dbReference>
<keyword evidence="3 4" id="KW-0326">Glycosidase</keyword>
<dbReference type="KEGG" id="ada:A5CPEGH6_09320"/>
<keyword evidence="7" id="KW-1185">Reference proteome</keyword>
<feature type="domain" description="GH26" evidence="5">
    <location>
        <begin position="33"/>
        <end position="365"/>
    </location>
</feature>
<reference evidence="7" key="1">
    <citation type="submission" date="2019-06" db="EMBL/GenBank/DDBJ databases">
        <title>Alistipes onderdonkii subsp. vulgaris subsp. nov., Alistipes dispar sp. nov. and Alistipes communis sp. nov., isolated from human faeces, and creation of Alistipes onderdonkii subsp. onderdonkii subsp. nov.</title>
        <authorList>
            <person name="Sakamoto M."/>
            <person name="Ikeyama N."/>
            <person name="Ogata Y."/>
            <person name="Suda W."/>
            <person name="Iino T."/>
            <person name="Hattori M."/>
            <person name="Ohkuma M."/>
        </authorList>
    </citation>
    <scope>NUCLEOTIDE SEQUENCE [LARGE SCALE GENOMIC DNA]</scope>
    <source>
        <strain evidence="7">5CPEGH6</strain>
    </source>
</reference>
<accession>A0A4Y1X0N3</accession>
<dbReference type="GO" id="GO:0016985">
    <property type="term" value="F:mannan endo-1,4-beta-mannosidase activity"/>
    <property type="evidence" value="ECO:0007669"/>
    <property type="project" value="InterPro"/>
</dbReference>
<evidence type="ECO:0000256" key="4">
    <source>
        <dbReference type="PROSITE-ProRule" id="PRU01100"/>
    </source>
</evidence>
<evidence type="ECO:0000313" key="6">
    <source>
        <dbReference type="EMBL" id="BBL06294.1"/>
    </source>
</evidence>
<dbReference type="PROSITE" id="PS51257">
    <property type="entry name" value="PROKAR_LIPOPROTEIN"/>
    <property type="match status" value="1"/>
</dbReference>
<feature type="active site" description="Proton donor" evidence="4">
    <location>
        <position position="212"/>
    </location>
</feature>
<evidence type="ECO:0000256" key="1">
    <source>
        <dbReference type="ARBA" id="ARBA00007754"/>
    </source>
</evidence>
<dbReference type="InterPro" id="IPR000805">
    <property type="entry name" value="Glyco_hydro_26"/>
</dbReference>
<feature type="active site" description="Nucleophile" evidence="4">
    <location>
        <position position="312"/>
    </location>
</feature>
<gene>
    <name evidence="6" type="ORF">A5CPEGH6_09320</name>
</gene>
<dbReference type="Gene3D" id="3.20.20.80">
    <property type="entry name" value="Glycosidases"/>
    <property type="match status" value="1"/>
</dbReference>
<protein>
    <recommendedName>
        <fullName evidence="5">GH26 domain-containing protein</fullName>
    </recommendedName>
</protein>
<dbReference type="PROSITE" id="PS51764">
    <property type="entry name" value="GH26"/>
    <property type="match status" value="1"/>
</dbReference>